<comment type="caution">
    <text evidence="1">The sequence shown here is derived from an EMBL/GenBank/DDBJ whole genome shotgun (WGS) entry which is preliminary data.</text>
</comment>
<dbReference type="RefSeq" id="WP_038151107.1">
    <property type="nucleotide sequence ID" value="NZ_JRNT01000005.1"/>
</dbReference>
<sequence>MINTRKSIPELIESTTLDLETFCKKTGLIYEQIYGYYNGVTPCDRMRRKIEEQVRLIRKELGITRRRHSSSGVTTSRGSSRCKSLRNEKQLSLAAQMELFECFKVDPPDAYDDRRGWHYSKHRVMHCSNDIIEKKK</sequence>
<evidence type="ECO:0000313" key="1">
    <source>
        <dbReference type="EMBL" id="KGF48185.1"/>
    </source>
</evidence>
<dbReference type="AlphaFoldDB" id="A0A096AN26"/>
<keyword evidence="2" id="KW-1185">Reference proteome</keyword>
<evidence type="ECO:0000313" key="2">
    <source>
        <dbReference type="Proteomes" id="UP000029628"/>
    </source>
</evidence>
<dbReference type="Proteomes" id="UP000029628">
    <property type="component" value="Unassembled WGS sequence"/>
</dbReference>
<dbReference type="EMBL" id="JRNT01000005">
    <property type="protein sequence ID" value="KGF48185.1"/>
    <property type="molecule type" value="Genomic_DNA"/>
</dbReference>
<protein>
    <submittedName>
        <fullName evidence="1">Uncharacterized protein</fullName>
    </submittedName>
</protein>
<name>A0A096AN26_9FIRM</name>
<gene>
    <name evidence="1" type="ORF">HMPREF0872_00890</name>
</gene>
<proteinExistence type="predicted"/>
<reference evidence="1 2" key="1">
    <citation type="submission" date="2014-07" db="EMBL/GenBank/DDBJ databases">
        <authorList>
            <person name="McCorrison J."/>
            <person name="Sanka R."/>
            <person name="Torralba M."/>
            <person name="Gillis M."/>
            <person name="Haft D.H."/>
            <person name="Methe B."/>
            <person name="Sutton G."/>
            <person name="Nelson K.E."/>
        </authorList>
    </citation>
    <scope>NUCLEOTIDE SEQUENCE [LARGE SCALE GENOMIC DNA]</scope>
    <source>
        <strain evidence="1 2">DNF00314</strain>
    </source>
</reference>
<organism evidence="1 2">
    <name type="scientific">Veillonella montpellierensis DNF00314</name>
    <dbReference type="NCBI Taxonomy" id="1401067"/>
    <lineage>
        <taxon>Bacteria</taxon>
        <taxon>Bacillati</taxon>
        <taxon>Bacillota</taxon>
        <taxon>Negativicutes</taxon>
        <taxon>Veillonellales</taxon>
        <taxon>Veillonellaceae</taxon>
        <taxon>Veillonella</taxon>
    </lineage>
</organism>
<accession>A0A096AN26</accession>